<sequence>MHTKDLVEKQGYAVIYGDTDSIMINTGLEDLEQVKKLGLELKRMVNKCHKRLELDIDGVYKRLLLLKKKKYAGLAVDLNDSCKVKREMKGLDIVRRDWSVLAKDIGKVITLVTEAKKENKGCDKGDPQERPNFVIYCWNKPQPHAAVARRLNASGKFHFHRGDTVSYIICERFVNIIEDTLYYLAHQIHPVVCRLCEPIEETDAVQIAEALGWSFV</sequence>
<dbReference type="WBParaSite" id="PEQ_0001329601-mRNA-1">
    <property type="protein sequence ID" value="PEQ_0001329601-mRNA-1"/>
    <property type="gene ID" value="PEQ_0001329601"/>
</dbReference>
<dbReference type="GO" id="GO:1902975">
    <property type="term" value="P:mitotic DNA replication initiation"/>
    <property type="evidence" value="ECO:0007669"/>
    <property type="project" value="TreeGrafter"/>
</dbReference>
<dbReference type="InterPro" id="IPR023211">
    <property type="entry name" value="DNA_pol_palm_dom_sf"/>
</dbReference>
<evidence type="ECO:0000313" key="7">
    <source>
        <dbReference type="WBParaSite" id="PEQ_0001329601-mRNA-1"/>
    </source>
</evidence>
<dbReference type="Proteomes" id="UP000887564">
    <property type="component" value="Unplaced"/>
</dbReference>
<dbReference type="GO" id="GO:0006272">
    <property type="term" value="P:leading strand elongation"/>
    <property type="evidence" value="ECO:0007669"/>
    <property type="project" value="TreeGrafter"/>
</dbReference>
<evidence type="ECO:0000259" key="5">
    <source>
        <dbReference type="Pfam" id="PF00136"/>
    </source>
</evidence>
<dbReference type="PANTHER" id="PTHR45861:SF1">
    <property type="entry name" value="DNA POLYMERASE ALPHA CATALYTIC SUBUNIT"/>
    <property type="match status" value="1"/>
</dbReference>
<dbReference type="InterPro" id="IPR042087">
    <property type="entry name" value="DNA_pol_B_thumb"/>
</dbReference>
<dbReference type="GO" id="GO:0003682">
    <property type="term" value="F:chromatin binding"/>
    <property type="evidence" value="ECO:0007669"/>
    <property type="project" value="TreeGrafter"/>
</dbReference>
<keyword evidence="6" id="KW-1185">Reference proteome</keyword>
<accession>A0A914SH34</accession>
<evidence type="ECO:0000256" key="1">
    <source>
        <dbReference type="ARBA" id="ARBA00012417"/>
    </source>
</evidence>
<dbReference type="InterPro" id="IPR006134">
    <property type="entry name" value="DNA-dir_DNA_pol_B_multi_dom"/>
</dbReference>
<dbReference type="Gene3D" id="3.90.1600.10">
    <property type="entry name" value="Palm domain of DNA polymerase"/>
    <property type="match status" value="1"/>
</dbReference>
<dbReference type="EC" id="2.7.7.7" evidence="1"/>
<keyword evidence="4" id="KW-0239">DNA-directed DNA polymerase</keyword>
<proteinExistence type="predicted"/>
<evidence type="ECO:0000256" key="4">
    <source>
        <dbReference type="ARBA" id="ARBA00022932"/>
    </source>
</evidence>
<dbReference type="SUPFAM" id="SSF56672">
    <property type="entry name" value="DNA/RNA polymerases"/>
    <property type="match status" value="1"/>
</dbReference>
<reference evidence="7" key="1">
    <citation type="submission" date="2022-11" db="UniProtKB">
        <authorList>
            <consortium name="WormBaseParasite"/>
        </authorList>
    </citation>
    <scope>IDENTIFICATION</scope>
</reference>
<dbReference type="GO" id="GO:0006273">
    <property type="term" value="P:lagging strand elongation"/>
    <property type="evidence" value="ECO:0007669"/>
    <property type="project" value="TreeGrafter"/>
</dbReference>
<keyword evidence="3" id="KW-0548">Nucleotidyltransferase</keyword>
<dbReference type="Pfam" id="PF00136">
    <property type="entry name" value="DNA_pol_B"/>
    <property type="match status" value="1"/>
</dbReference>
<dbReference type="Gene3D" id="1.10.132.60">
    <property type="entry name" value="DNA polymerase family B, C-terminal domain"/>
    <property type="match status" value="2"/>
</dbReference>
<dbReference type="InterPro" id="IPR043502">
    <property type="entry name" value="DNA/RNA_pol_sf"/>
</dbReference>
<evidence type="ECO:0000256" key="2">
    <source>
        <dbReference type="ARBA" id="ARBA00022679"/>
    </source>
</evidence>
<name>A0A914SH34_PAREQ</name>
<dbReference type="AlphaFoldDB" id="A0A914SH34"/>
<dbReference type="GO" id="GO:0003697">
    <property type="term" value="F:single-stranded DNA binding"/>
    <property type="evidence" value="ECO:0007669"/>
    <property type="project" value="TreeGrafter"/>
</dbReference>
<evidence type="ECO:0000313" key="6">
    <source>
        <dbReference type="Proteomes" id="UP000887564"/>
    </source>
</evidence>
<dbReference type="GO" id="GO:0003887">
    <property type="term" value="F:DNA-directed DNA polymerase activity"/>
    <property type="evidence" value="ECO:0007669"/>
    <property type="project" value="UniProtKB-KW"/>
</dbReference>
<protein>
    <recommendedName>
        <fullName evidence="1">DNA-directed DNA polymerase</fullName>
        <ecNumber evidence="1">2.7.7.7</ecNumber>
    </recommendedName>
</protein>
<dbReference type="InterPro" id="IPR017964">
    <property type="entry name" value="DNA-dir_DNA_pol_B_CS"/>
</dbReference>
<dbReference type="GO" id="GO:0003688">
    <property type="term" value="F:DNA replication origin binding"/>
    <property type="evidence" value="ECO:0007669"/>
    <property type="project" value="TreeGrafter"/>
</dbReference>
<evidence type="ECO:0000256" key="3">
    <source>
        <dbReference type="ARBA" id="ARBA00022695"/>
    </source>
</evidence>
<dbReference type="GO" id="GO:0000166">
    <property type="term" value="F:nucleotide binding"/>
    <property type="evidence" value="ECO:0007669"/>
    <property type="project" value="InterPro"/>
</dbReference>
<dbReference type="PROSITE" id="PS00116">
    <property type="entry name" value="DNA_POLYMERASE_B"/>
    <property type="match status" value="1"/>
</dbReference>
<feature type="domain" description="DNA-directed DNA polymerase family B multifunctional" evidence="5">
    <location>
        <begin position="9"/>
        <end position="123"/>
    </location>
</feature>
<organism evidence="6 7">
    <name type="scientific">Parascaris equorum</name>
    <name type="common">Equine roundworm</name>
    <dbReference type="NCBI Taxonomy" id="6256"/>
    <lineage>
        <taxon>Eukaryota</taxon>
        <taxon>Metazoa</taxon>
        <taxon>Ecdysozoa</taxon>
        <taxon>Nematoda</taxon>
        <taxon>Chromadorea</taxon>
        <taxon>Rhabditida</taxon>
        <taxon>Spirurina</taxon>
        <taxon>Ascaridomorpha</taxon>
        <taxon>Ascaridoidea</taxon>
        <taxon>Ascarididae</taxon>
        <taxon>Parascaris</taxon>
    </lineage>
</organism>
<keyword evidence="2" id="KW-0808">Transferase</keyword>
<dbReference type="PANTHER" id="PTHR45861">
    <property type="entry name" value="DNA POLYMERASE ALPHA CATALYTIC SUBUNIT"/>
    <property type="match status" value="1"/>
</dbReference>
<dbReference type="GO" id="GO:0005658">
    <property type="term" value="C:alpha DNA polymerase:primase complex"/>
    <property type="evidence" value="ECO:0007669"/>
    <property type="project" value="TreeGrafter"/>
</dbReference>